<keyword evidence="1" id="KW-0472">Membrane</keyword>
<keyword evidence="1" id="KW-0812">Transmembrane</keyword>
<evidence type="ECO:0000256" key="1">
    <source>
        <dbReference type="SAM" id="Phobius"/>
    </source>
</evidence>
<feature type="transmembrane region" description="Helical" evidence="1">
    <location>
        <begin position="264"/>
        <end position="290"/>
    </location>
</feature>
<dbReference type="VEuPathDB" id="FungiDB:PSTT_04236"/>
<evidence type="ECO:0000313" key="2">
    <source>
        <dbReference type="EMBL" id="POW12606.1"/>
    </source>
</evidence>
<dbReference type="EMBL" id="PKSL01000030">
    <property type="protein sequence ID" value="POW12606.1"/>
    <property type="molecule type" value="Genomic_DNA"/>
</dbReference>
<dbReference type="AlphaFoldDB" id="A0A2S4VSV1"/>
<dbReference type="VEuPathDB" id="FungiDB:PSHT_00882"/>
<gene>
    <name evidence="2" type="ORF">PSTT_04236</name>
</gene>
<proteinExistence type="predicted"/>
<protein>
    <submittedName>
        <fullName evidence="2">Uncharacterized protein</fullName>
    </submittedName>
</protein>
<dbReference type="Proteomes" id="UP000239156">
    <property type="component" value="Unassembled WGS sequence"/>
</dbReference>
<comment type="caution">
    <text evidence="2">The sequence shown here is derived from an EMBL/GenBank/DDBJ whole genome shotgun (WGS) entry which is preliminary data.</text>
</comment>
<accession>A0A2S4VSV1</accession>
<reference evidence="2" key="1">
    <citation type="submission" date="2017-12" db="EMBL/GenBank/DDBJ databases">
        <title>Gene loss provides genomic basis for host adaptation in cereal stripe rust fungi.</title>
        <authorList>
            <person name="Xia C."/>
        </authorList>
    </citation>
    <scope>NUCLEOTIDE SEQUENCE [LARGE SCALE GENOMIC DNA]</scope>
    <source>
        <strain evidence="2">93-210</strain>
    </source>
</reference>
<keyword evidence="1" id="KW-1133">Transmembrane helix</keyword>
<organism evidence="2 3">
    <name type="scientific">Puccinia striiformis</name>
    <dbReference type="NCBI Taxonomy" id="27350"/>
    <lineage>
        <taxon>Eukaryota</taxon>
        <taxon>Fungi</taxon>
        <taxon>Dikarya</taxon>
        <taxon>Basidiomycota</taxon>
        <taxon>Pucciniomycotina</taxon>
        <taxon>Pucciniomycetes</taxon>
        <taxon>Pucciniales</taxon>
        <taxon>Pucciniaceae</taxon>
        <taxon>Puccinia</taxon>
    </lineage>
</organism>
<evidence type="ECO:0000313" key="3">
    <source>
        <dbReference type="Proteomes" id="UP000239156"/>
    </source>
</evidence>
<keyword evidence="3" id="KW-1185">Reference proteome</keyword>
<name>A0A2S4VSV1_9BASI</name>
<sequence>MRSEDLDQSFVSPGLFQWNVYALTGQTPDISTGAPVHKTMTGFLYSAGVLNCTMVRVSSSYRFQSRTFSFEFTIELCTSYDSSSRTGINSNSYTRDGIENTFGRHDSNQRTQINRTQVSRLKLGFAGIKLTPPAIPQGIPYTTDTSWVQSPEGMITLDHSTNRSATGEDMYLRDTPVSNILDAYKATELAGSSEFGITVIGIGDLYPLRNNRSLSTLPEVLQSMFNHTLNTNSFLINTAATELQGSEIAAIYLCINTRKQWMPFLQVLSATLGSSMGVFAAAFSVIVMLARRFDSRHKKEEDRVRRSESIRNTSISNVREGEEIPLTKITEQD</sequence>